<evidence type="ECO:0000313" key="2">
    <source>
        <dbReference type="Proteomes" id="UP000478836"/>
    </source>
</evidence>
<comment type="caution">
    <text evidence="1">The sequence shown here is derived from an EMBL/GenBank/DDBJ whole genome shotgun (WGS) entry which is preliminary data.</text>
</comment>
<accession>A0ABQ6V7C5</accession>
<evidence type="ECO:0000313" key="1">
    <source>
        <dbReference type="EMBL" id="KAB1866335.1"/>
    </source>
</evidence>
<gene>
    <name evidence="1" type="ORF">F6A08_00425</name>
</gene>
<proteinExistence type="predicted"/>
<keyword evidence="2" id="KW-1185">Reference proteome</keyword>
<organism evidence="1 2">
    <name type="scientific">Microbacterium algeriense</name>
    <dbReference type="NCBI Taxonomy" id="2615184"/>
    <lineage>
        <taxon>Bacteria</taxon>
        <taxon>Bacillati</taxon>
        <taxon>Actinomycetota</taxon>
        <taxon>Actinomycetes</taxon>
        <taxon>Micrococcales</taxon>
        <taxon>Microbacteriaceae</taxon>
        <taxon>Microbacterium</taxon>
    </lineage>
</organism>
<name>A0ABQ6V7C5_9MICO</name>
<sequence>MNEMNRGPAQPGTAQQSLPGRASQALLVASLGVAVAFGGVALAAQAASADEIPASTPPSSASTSAAPTVEATHDAWTIAVSKSADGVEITQTVDGAVAVSGHADLVDVAPGDVTSLGPWVAGSDFDFVGVGRLNAVGQAGDDVTAVTITTSTGRVVETQLKDGIWLAAWNGDLDTEAGGGGLPDSGVFTITSVTADGAEHTVTSVDVATTD</sequence>
<protein>
    <submittedName>
        <fullName evidence="1">Uncharacterized protein</fullName>
    </submittedName>
</protein>
<dbReference type="RefSeq" id="WP_151458295.1">
    <property type="nucleotide sequence ID" value="NZ_WAAO01000001.1"/>
</dbReference>
<reference evidence="2" key="1">
    <citation type="submission" date="2019-09" db="EMBL/GenBank/DDBJ databases">
        <title>Whole genome sequencing of Microbacterium maritypicum.</title>
        <authorList>
            <person name="Lenchi N."/>
        </authorList>
    </citation>
    <scope>NUCLEOTIDE SEQUENCE [LARGE SCALE GENOMIC DNA]</scope>
    <source>
        <strain evidence="2">G1</strain>
    </source>
</reference>
<dbReference type="EMBL" id="WAAO01000001">
    <property type="protein sequence ID" value="KAB1866335.1"/>
    <property type="molecule type" value="Genomic_DNA"/>
</dbReference>
<dbReference type="Proteomes" id="UP000478836">
    <property type="component" value="Unassembled WGS sequence"/>
</dbReference>
<dbReference type="GeneID" id="77474886"/>